<dbReference type="AlphaFoldDB" id="A0AAD6B7E9"/>
<evidence type="ECO:0000256" key="1">
    <source>
        <dbReference type="ARBA" id="ARBA00004245"/>
    </source>
</evidence>
<dbReference type="GO" id="GO:0030027">
    <property type="term" value="C:lamellipodium"/>
    <property type="evidence" value="ECO:0007669"/>
    <property type="project" value="TreeGrafter"/>
</dbReference>
<evidence type="ECO:0000256" key="3">
    <source>
        <dbReference type="ARBA" id="ARBA00022737"/>
    </source>
</evidence>
<dbReference type="InterPro" id="IPR028433">
    <property type="entry name" value="Parvin"/>
</dbReference>
<dbReference type="EMBL" id="JAPTMU010000009">
    <property type="protein sequence ID" value="KAJ4937629.1"/>
    <property type="molecule type" value="Genomic_DNA"/>
</dbReference>
<keyword evidence="7" id="KW-1185">Reference proteome</keyword>
<evidence type="ECO:0000313" key="7">
    <source>
        <dbReference type="Proteomes" id="UP001219934"/>
    </source>
</evidence>
<comment type="caution">
    <text evidence="6">The sequence shown here is derived from an EMBL/GenBank/DDBJ whole genome shotgun (WGS) entry which is preliminary data.</text>
</comment>
<dbReference type="GO" id="GO:0015629">
    <property type="term" value="C:actin cytoskeleton"/>
    <property type="evidence" value="ECO:0007669"/>
    <property type="project" value="TreeGrafter"/>
</dbReference>
<sequence length="82" mass="9685">MLCYICRRFNKQLNKVNLEVTELESQFPDGVYLILLMGLLEDYFVPLLNFFLTPESFEQKLSTPPQKVEIVSQKRRLLATHH</sequence>
<name>A0AAD6B7E9_9TELE</name>
<dbReference type="PANTHER" id="PTHR12114:SF7">
    <property type="entry name" value="BETA-PARVIN"/>
    <property type="match status" value="1"/>
</dbReference>
<keyword evidence="5" id="KW-0206">Cytoskeleton</keyword>
<organism evidence="6 7">
    <name type="scientific">Pogonophryne albipinna</name>
    <dbReference type="NCBI Taxonomy" id="1090488"/>
    <lineage>
        <taxon>Eukaryota</taxon>
        <taxon>Metazoa</taxon>
        <taxon>Chordata</taxon>
        <taxon>Craniata</taxon>
        <taxon>Vertebrata</taxon>
        <taxon>Euteleostomi</taxon>
        <taxon>Actinopterygii</taxon>
        <taxon>Neopterygii</taxon>
        <taxon>Teleostei</taxon>
        <taxon>Neoteleostei</taxon>
        <taxon>Acanthomorphata</taxon>
        <taxon>Eupercaria</taxon>
        <taxon>Perciformes</taxon>
        <taxon>Notothenioidei</taxon>
        <taxon>Pogonophryne</taxon>
    </lineage>
</organism>
<dbReference type="Proteomes" id="UP001219934">
    <property type="component" value="Unassembled WGS sequence"/>
</dbReference>
<evidence type="ECO:0000256" key="4">
    <source>
        <dbReference type="ARBA" id="ARBA00023203"/>
    </source>
</evidence>
<dbReference type="SUPFAM" id="SSF47576">
    <property type="entry name" value="Calponin-homology domain, CH-domain"/>
    <property type="match status" value="1"/>
</dbReference>
<dbReference type="GO" id="GO:0005737">
    <property type="term" value="C:cytoplasm"/>
    <property type="evidence" value="ECO:0007669"/>
    <property type="project" value="TreeGrafter"/>
</dbReference>
<dbReference type="GO" id="GO:0005925">
    <property type="term" value="C:focal adhesion"/>
    <property type="evidence" value="ECO:0007669"/>
    <property type="project" value="TreeGrafter"/>
</dbReference>
<keyword evidence="4" id="KW-0009">Actin-binding</keyword>
<reference evidence="6" key="1">
    <citation type="submission" date="2022-11" db="EMBL/GenBank/DDBJ databases">
        <title>Chromosome-level genome of Pogonophryne albipinna.</title>
        <authorList>
            <person name="Jo E."/>
        </authorList>
    </citation>
    <scope>NUCLEOTIDE SEQUENCE</scope>
    <source>
        <strain evidence="6">SGF0006</strain>
        <tissue evidence="6">Muscle</tissue>
    </source>
</reference>
<dbReference type="Gene3D" id="1.10.418.10">
    <property type="entry name" value="Calponin-like domain"/>
    <property type="match status" value="1"/>
</dbReference>
<evidence type="ECO:0000256" key="5">
    <source>
        <dbReference type="ARBA" id="ARBA00023212"/>
    </source>
</evidence>
<dbReference type="PANTHER" id="PTHR12114">
    <property type="entry name" value="PARVIN"/>
    <property type="match status" value="1"/>
</dbReference>
<dbReference type="GO" id="GO:0030032">
    <property type="term" value="P:lamellipodium assembly"/>
    <property type="evidence" value="ECO:0007669"/>
    <property type="project" value="TreeGrafter"/>
</dbReference>
<dbReference type="GO" id="GO:0003779">
    <property type="term" value="F:actin binding"/>
    <property type="evidence" value="ECO:0007669"/>
    <property type="project" value="UniProtKB-KW"/>
</dbReference>
<accession>A0AAD6B7E9</accession>
<keyword evidence="3" id="KW-0677">Repeat</keyword>
<gene>
    <name evidence="6" type="ORF">JOQ06_002261</name>
</gene>
<protein>
    <submittedName>
        <fullName evidence="6">Uncharacterized protein</fullName>
    </submittedName>
</protein>
<evidence type="ECO:0000256" key="2">
    <source>
        <dbReference type="ARBA" id="ARBA00022490"/>
    </source>
</evidence>
<comment type="subcellular location">
    <subcellularLocation>
        <location evidence="1">Cytoplasm</location>
        <location evidence="1">Cytoskeleton</location>
    </subcellularLocation>
</comment>
<evidence type="ECO:0000313" key="6">
    <source>
        <dbReference type="EMBL" id="KAJ4937629.1"/>
    </source>
</evidence>
<dbReference type="GO" id="GO:0071963">
    <property type="term" value="P:establishment or maintenance of cell polarity regulating cell shape"/>
    <property type="evidence" value="ECO:0007669"/>
    <property type="project" value="TreeGrafter"/>
</dbReference>
<dbReference type="GO" id="GO:0030036">
    <property type="term" value="P:actin cytoskeleton organization"/>
    <property type="evidence" value="ECO:0007669"/>
    <property type="project" value="InterPro"/>
</dbReference>
<keyword evidence="2" id="KW-0963">Cytoplasm</keyword>
<dbReference type="InterPro" id="IPR036872">
    <property type="entry name" value="CH_dom_sf"/>
</dbReference>
<dbReference type="GO" id="GO:0034446">
    <property type="term" value="P:substrate adhesion-dependent cell spreading"/>
    <property type="evidence" value="ECO:0007669"/>
    <property type="project" value="TreeGrafter"/>
</dbReference>
<proteinExistence type="predicted"/>